<comment type="function">
    <text evidence="8 10">Specifically methylates the N3 position of the uracil ring of uridine 1498 (m3U1498) in 16S rRNA. Acts on the fully assembled 30S ribosomal subunit.</text>
</comment>
<dbReference type="NCBIfam" id="NF008700">
    <property type="entry name" value="PRK11713.5-4"/>
    <property type="match status" value="1"/>
</dbReference>
<dbReference type="EMBL" id="REFJ01000002">
    <property type="protein sequence ID" value="RMA81334.1"/>
    <property type="molecule type" value="Genomic_DNA"/>
</dbReference>
<organism evidence="12 13">
    <name type="scientific">Umboniibacter marinipuniceus</name>
    <dbReference type="NCBI Taxonomy" id="569599"/>
    <lineage>
        <taxon>Bacteria</taxon>
        <taxon>Pseudomonadati</taxon>
        <taxon>Pseudomonadota</taxon>
        <taxon>Gammaproteobacteria</taxon>
        <taxon>Cellvibrionales</taxon>
        <taxon>Cellvibrionaceae</taxon>
        <taxon>Umboniibacter</taxon>
    </lineage>
</organism>
<comment type="similarity">
    <text evidence="2 10">Belongs to the RNA methyltransferase RsmE family.</text>
</comment>
<dbReference type="PANTHER" id="PTHR30027:SF3">
    <property type="entry name" value="16S RRNA (URACIL(1498)-N(3))-METHYLTRANSFERASE"/>
    <property type="match status" value="1"/>
</dbReference>
<dbReference type="AlphaFoldDB" id="A0A3M0AAU4"/>
<dbReference type="OrthoDB" id="9815641at2"/>
<evidence type="ECO:0000256" key="1">
    <source>
        <dbReference type="ARBA" id="ARBA00004496"/>
    </source>
</evidence>
<evidence type="ECO:0000256" key="5">
    <source>
        <dbReference type="ARBA" id="ARBA00022603"/>
    </source>
</evidence>
<proteinExistence type="inferred from homology"/>
<feature type="domain" description="Ribosomal RNA small subunit methyltransferase E methyltransferase" evidence="11">
    <location>
        <begin position="75"/>
        <end position="233"/>
    </location>
</feature>
<keyword evidence="3 10" id="KW-0963">Cytoplasm</keyword>
<gene>
    <name evidence="12" type="ORF">DFR27_1151</name>
</gene>
<evidence type="ECO:0000256" key="2">
    <source>
        <dbReference type="ARBA" id="ARBA00005528"/>
    </source>
</evidence>
<comment type="subcellular location">
    <subcellularLocation>
        <location evidence="1 10">Cytoplasm</location>
    </subcellularLocation>
</comment>
<dbReference type="InterPro" id="IPR006700">
    <property type="entry name" value="RsmE"/>
</dbReference>
<evidence type="ECO:0000256" key="7">
    <source>
        <dbReference type="ARBA" id="ARBA00022691"/>
    </source>
</evidence>
<dbReference type="InterPro" id="IPR029028">
    <property type="entry name" value="Alpha/beta_knot_MTases"/>
</dbReference>
<dbReference type="GO" id="GO:0070042">
    <property type="term" value="F:rRNA (uridine-N3-)-methyltransferase activity"/>
    <property type="evidence" value="ECO:0007669"/>
    <property type="project" value="TreeGrafter"/>
</dbReference>
<dbReference type="Pfam" id="PF04452">
    <property type="entry name" value="Methyltrans_RNA"/>
    <property type="match status" value="1"/>
</dbReference>
<dbReference type="CDD" id="cd18084">
    <property type="entry name" value="RsmE-like"/>
    <property type="match status" value="1"/>
</dbReference>
<evidence type="ECO:0000313" key="12">
    <source>
        <dbReference type="EMBL" id="RMA81334.1"/>
    </source>
</evidence>
<keyword evidence="7 10" id="KW-0949">S-adenosyl-L-methionine</keyword>
<dbReference type="EC" id="2.1.1.193" evidence="10"/>
<protein>
    <recommendedName>
        <fullName evidence="10">Ribosomal RNA small subunit methyltransferase E</fullName>
        <ecNumber evidence="10">2.1.1.193</ecNumber>
    </recommendedName>
</protein>
<dbReference type="Gene3D" id="3.40.1280.10">
    <property type="match status" value="1"/>
</dbReference>
<keyword evidence="5 10" id="KW-0489">Methyltransferase</keyword>
<name>A0A3M0AAU4_9GAMM</name>
<evidence type="ECO:0000256" key="10">
    <source>
        <dbReference type="PIRNR" id="PIRNR015601"/>
    </source>
</evidence>
<reference evidence="12 13" key="1">
    <citation type="submission" date="2018-10" db="EMBL/GenBank/DDBJ databases">
        <title>Genomic Encyclopedia of Type Strains, Phase IV (KMG-IV): sequencing the most valuable type-strain genomes for metagenomic binning, comparative biology and taxonomic classification.</title>
        <authorList>
            <person name="Goeker M."/>
        </authorList>
    </citation>
    <scope>NUCLEOTIDE SEQUENCE [LARGE SCALE GENOMIC DNA]</scope>
    <source>
        <strain evidence="12 13">DSM 25080</strain>
    </source>
</reference>
<dbReference type="Proteomes" id="UP000267187">
    <property type="component" value="Unassembled WGS sequence"/>
</dbReference>
<evidence type="ECO:0000259" key="11">
    <source>
        <dbReference type="Pfam" id="PF04452"/>
    </source>
</evidence>
<dbReference type="PIRSF" id="PIRSF015601">
    <property type="entry name" value="MTase_slr0722"/>
    <property type="match status" value="1"/>
</dbReference>
<dbReference type="GO" id="GO:0070475">
    <property type="term" value="P:rRNA base methylation"/>
    <property type="evidence" value="ECO:0007669"/>
    <property type="project" value="TreeGrafter"/>
</dbReference>
<evidence type="ECO:0000256" key="6">
    <source>
        <dbReference type="ARBA" id="ARBA00022679"/>
    </source>
</evidence>
<accession>A0A3M0AAU4</accession>
<dbReference type="GO" id="GO:0005737">
    <property type="term" value="C:cytoplasm"/>
    <property type="evidence" value="ECO:0007669"/>
    <property type="project" value="UniProtKB-SubCell"/>
</dbReference>
<keyword evidence="13" id="KW-1185">Reference proteome</keyword>
<dbReference type="SUPFAM" id="SSF75217">
    <property type="entry name" value="alpha/beta knot"/>
    <property type="match status" value="1"/>
</dbReference>
<evidence type="ECO:0000256" key="8">
    <source>
        <dbReference type="ARBA" id="ARBA00025699"/>
    </source>
</evidence>
<dbReference type="RefSeq" id="WP_121876480.1">
    <property type="nucleotide sequence ID" value="NZ_REFJ01000002.1"/>
</dbReference>
<evidence type="ECO:0000256" key="4">
    <source>
        <dbReference type="ARBA" id="ARBA00022552"/>
    </source>
</evidence>
<evidence type="ECO:0000256" key="9">
    <source>
        <dbReference type="ARBA" id="ARBA00047944"/>
    </source>
</evidence>
<dbReference type="NCBIfam" id="TIGR00046">
    <property type="entry name" value="RsmE family RNA methyltransferase"/>
    <property type="match status" value="1"/>
</dbReference>
<dbReference type="PANTHER" id="PTHR30027">
    <property type="entry name" value="RIBOSOMAL RNA SMALL SUBUNIT METHYLTRANSFERASE E"/>
    <property type="match status" value="1"/>
</dbReference>
<evidence type="ECO:0000313" key="13">
    <source>
        <dbReference type="Proteomes" id="UP000267187"/>
    </source>
</evidence>
<evidence type="ECO:0000256" key="3">
    <source>
        <dbReference type="ARBA" id="ARBA00022490"/>
    </source>
</evidence>
<dbReference type="InterPro" id="IPR046886">
    <property type="entry name" value="RsmE_MTase_dom"/>
</dbReference>
<dbReference type="InterPro" id="IPR029026">
    <property type="entry name" value="tRNA_m1G_MTases_N"/>
</dbReference>
<sequence>MNLLLLFPSDLSGNNIARISDHRLQHILSVHRANVGDSIRVGMVNGLIGSGSIEKLDEQSAEIHFKLDTPPPPKKPLRIILALPRPKMLKRILQTITTMGVEELYLINSYRVEKSFWQTPILSELGLLEQLTLGLEQARDTQLPKIELRKRFKPFVEDELPSLIEHSYPLVAHPGVATPIPHALNKPCTLAVGPEGGFIPYEIAKLEEIGFHCGHMGANILRVETAIPALIASLYSW</sequence>
<keyword evidence="4 10" id="KW-0698">rRNA processing</keyword>
<comment type="caution">
    <text evidence="12">The sequence shown here is derived from an EMBL/GenBank/DDBJ whole genome shotgun (WGS) entry which is preliminary data.</text>
</comment>
<keyword evidence="6 10" id="KW-0808">Transferase</keyword>
<comment type="catalytic activity">
    <reaction evidence="9 10">
        <text>uridine(1498) in 16S rRNA + S-adenosyl-L-methionine = N(3)-methyluridine(1498) in 16S rRNA + S-adenosyl-L-homocysteine + H(+)</text>
        <dbReference type="Rhea" id="RHEA:42920"/>
        <dbReference type="Rhea" id="RHEA-COMP:10283"/>
        <dbReference type="Rhea" id="RHEA-COMP:10284"/>
        <dbReference type="ChEBI" id="CHEBI:15378"/>
        <dbReference type="ChEBI" id="CHEBI:57856"/>
        <dbReference type="ChEBI" id="CHEBI:59789"/>
        <dbReference type="ChEBI" id="CHEBI:65315"/>
        <dbReference type="ChEBI" id="CHEBI:74502"/>
        <dbReference type="EC" id="2.1.1.193"/>
    </reaction>
</comment>